<dbReference type="EMBL" id="JYDL01000110">
    <property type="protein sequence ID" value="KRX16255.1"/>
    <property type="molecule type" value="Genomic_DNA"/>
</dbReference>
<accession>A0A0V0RP98</accession>
<proteinExistence type="predicted"/>
<protein>
    <submittedName>
        <fullName evidence="2">Uncharacterized protein</fullName>
    </submittedName>
</protein>
<dbReference type="AlphaFoldDB" id="A0A0V0RP98"/>
<feature type="compositionally biased region" description="Basic and acidic residues" evidence="1">
    <location>
        <begin position="20"/>
        <end position="31"/>
    </location>
</feature>
<gene>
    <name evidence="2" type="ORF">T07_11421</name>
</gene>
<organism evidence="2 3">
    <name type="scientific">Trichinella nelsoni</name>
    <dbReference type="NCBI Taxonomy" id="6336"/>
    <lineage>
        <taxon>Eukaryota</taxon>
        <taxon>Metazoa</taxon>
        <taxon>Ecdysozoa</taxon>
        <taxon>Nematoda</taxon>
        <taxon>Enoplea</taxon>
        <taxon>Dorylaimia</taxon>
        <taxon>Trichinellida</taxon>
        <taxon>Trichinellidae</taxon>
        <taxon>Trichinella</taxon>
    </lineage>
</organism>
<evidence type="ECO:0000313" key="3">
    <source>
        <dbReference type="Proteomes" id="UP000054630"/>
    </source>
</evidence>
<sequence>MIAVLDGKAGTTVCRQYSNGRDRSSACRDGRNVPSRRLRSWSGRRRSENRDGRVGIVPQGLPWHHGPCANPDKRRKGGGSRFPEYEGHRRCEEQVTSLNFRDSGTGLLTASTRERTSQRSQADVPGWLPNFEIEVSRGMDSANPSATHMARPTWGASGRKS</sequence>
<evidence type="ECO:0000256" key="1">
    <source>
        <dbReference type="SAM" id="MobiDB-lite"/>
    </source>
</evidence>
<reference evidence="2 3" key="1">
    <citation type="submission" date="2015-01" db="EMBL/GenBank/DDBJ databases">
        <title>Evolution of Trichinella species and genotypes.</title>
        <authorList>
            <person name="Korhonen P.K."/>
            <person name="Edoardo P."/>
            <person name="Giuseppe L.R."/>
            <person name="Gasser R.B."/>
        </authorList>
    </citation>
    <scope>NUCLEOTIDE SEQUENCE [LARGE SCALE GENOMIC DNA]</scope>
    <source>
        <strain evidence="2">ISS37</strain>
    </source>
</reference>
<feature type="region of interest" description="Disordered" evidence="1">
    <location>
        <begin position="19"/>
        <end position="88"/>
    </location>
</feature>
<keyword evidence="3" id="KW-1185">Reference proteome</keyword>
<feature type="compositionally biased region" description="Basic residues" evidence="1">
    <location>
        <begin position="34"/>
        <end position="44"/>
    </location>
</feature>
<dbReference type="Proteomes" id="UP000054630">
    <property type="component" value="Unassembled WGS sequence"/>
</dbReference>
<name>A0A0V0RP98_9BILA</name>
<comment type="caution">
    <text evidence="2">The sequence shown here is derived from an EMBL/GenBank/DDBJ whole genome shotgun (WGS) entry which is preliminary data.</text>
</comment>
<evidence type="ECO:0000313" key="2">
    <source>
        <dbReference type="EMBL" id="KRX16255.1"/>
    </source>
</evidence>
<feature type="region of interest" description="Disordered" evidence="1">
    <location>
        <begin position="141"/>
        <end position="161"/>
    </location>
</feature>